<dbReference type="STRING" id="694427.Palpr_2615"/>
<name>E4T7Q3_PALPW</name>
<dbReference type="eggNOG" id="COG1215">
    <property type="taxonomic scope" value="Bacteria"/>
</dbReference>
<evidence type="ECO:0000256" key="2">
    <source>
        <dbReference type="ARBA" id="ARBA00022676"/>
    </source>
</evidence>
<dbReference type="SUPFAM" id="SSF53448">
    <property type="entry name" value="Nucleotide-diphospho-sugar transferases"/>
    <property type="match status" value="1"/>
</dbReference>
<evidence type="ECO:0000256" key="3">
    <source>
        <dbReference type="ARBA" id="ARBA00022679"/>
    </source>
</evidence>
<feature type="transmembrane region" description="Helical" evidence="4">
    <location>
        <begin position="308"/>
        <end position="328"/>
    </location>
</feature>
<dbReference type="InterPro" id="IPR029044">
    <property type="entry name" value="Nucleotide-diphossugar_trans"/>
</dbReference>
<feature type="domain" description="Glycosyltransferase 2-like" evidence="5">
    <location>
        <begin position="50"/>
        <end position="174"/>
    </location>
</feature>
<keyword evidence="2" id="KW-0328">Glycosyltransferase</keyword>
<proteinExistence type="inferred from homology"/>
<dbReference type="KEGG" id="ppn:Palpr_2615"/>
<keyword evidence="4" id="KW-0812">Transmembrane</keyword>
<dbReference type="OrthoDB" id="9805625at2"/>
<keyword evidence="4" id="KW-1133">Transmembrane helix</keyword>
<protein>
    <submittedName>
        <fullName evidence="6">Glycosyl transferase family 2</fullName>
    </submittedName>
</protein>
<sequence length="370" mass="42279">MPELYIWWIVAFSALITLFYALLIIVFSIGWRMLEKPDLLENKTSDIFISVIVPCRNEEDNIKRLISSLINQTYLHFELILVNDHSLDATRDAVLEAQVDFSTIRLIDARGFGKKNALREGIMESKGDFIVTTDADCVHPERWLEAIAAFQSRHKCDLLILPVRLVGNDSVFFDIQQLEFVSLVASGAGATGARMPILCNGANLAFSKDVWMRHKDDLHEEEQSGDDIFLLEKVKQQKGIIKFLKSEHAFAFAGAADTLGDLFRQRRRWTSKAPAYSDWQLIFTACVIFSISLVELVLFVLSAFDYKYLMLLISIFVVKYVVDSQFLYSVSAFFQLKRVWLNAFLLSIVYPFYIVAVAVSSLLLKSKQWK</sequence>
<evidence type="ECO:0000313" key="6">
    <source>
        <dbReference type="EMBL" id="ADQ80747.1"/>
    </source>
</evidence>
<dbReference type="RefSeq" id="WP_013446116.1">
    <property type="nucleotide sequence ID" value="NC_014734.1"/>
</dbReference>
<accession>E4T7Q3</accession>
<dbReference type="EMBL" id="CP002345">
    <property type="protein sequence ID" value="ADQ80747.1"/>
    <property type="molecule type" value="Genomic_DNA"/>
</dbReference>
<dbReference type="CAZy" id="GT2">
    <property type="family name" value="Glycosyltransferase Family 2"/>
</dbReference>
<feature type="transmembrane region" description="Helical" evidence="4">
    <location>
        <begin position="6"/>
        <end position="31"/>
    </location>
</feature>
<gene>
    <name evidence="6" type="ordered locus">Palpr_2615</name>
</gene>
<organism evidence="6 7">
    <name type="scientific">Paludibacter propionicigenes (strain DSM 17365 / JCM 13257 / WB4)</name>
    <dbReference type="NCBI Taxonomy" id="694427"/>
    <lineage>
        <taxon>Bacteria</taxon>
        <taxon>Pseudomonadati</taxon>
        <taxon>Bacteroidota</taxon>
        <taxon>Bacteroidia</taxon>
        <taxon>Bacteroidales</taxon>
        <taxon>Paludibacteraceae</taxon>
        <taxon>Paludibacter</taxon>
    </lineage>
</organism>
<dbReference type="PANTHER" id="PTHR43630:SF1">
    <property type="entry name" value="POLY-BETA-1,6-N-ACETYL-D-GLUCOSAMINE SYNTHASE"/>
    <property type="match status" value="1"/>
</dbReference>
<reference evidence="6 7" key="2">
    <citation type="journal article" date="2011" name="Stand. Genomic Sci.">
        <title>Complete genome sequence of Paludibacter propionicigenes type strain (WB4).</title>
        <authorList>
            <person name="Gronow S."/>
            <person name="Munk C."/>
            <person name="Lapidus A."/>
            <person name="Nolan M."/>
            <person name="Lucas S."/>
            <person name="Hammon N."/>
            <person name="Deshpande S."/>
            <person name="Cheng J.F."/>
            <person name="Tapia R."/>
            <person name="Han C."/>
            <person name="Goodwin L."/>
            <person name="Pitluck S."/>
            <person name="Liolios K."/>
            <person name="Ivanova N."/>
            <person name="Mavromatis K."/>
            <person name="Mikhailova N."/>
            <person name="Pati A."/>
            <person name="Chen A."/>
            <person name="Palaniappan K."/>
            <person name="Land M."/>
            <person name="Hauser L."/>
            <person name="Chang Y.J."/>
            <person name="Jeffries C.D."/>
            <person name="Brambilla E."/>
            <person name="Rohde M."/>
            <person name="Goker M."/>
            <person name="Detter J.C."/>
            <person name="Woyke T."/>
            <person name="Bristow J."/>
            <person name="Eisen J.A."/>
            <person name="Markowitz V."/>
            <person name="Hugenholtz P."/>
            <person name="Kyrpides N.C."/>
            <person name="Klenk H.P."/>
        </authorList>
    </citation>
    <scope>NUCLEOTIDE SEQUENCE [LARGE SCALE GENOMIC DNA]</scope>
    <source>
        <strain evidence="7">DSM 17365 / JCM 13257 / WB4</strain>
    </source>
</reference>
<keyword evidence="7" id="KW-1185">Reference proteome</keyword>
<evidence type="ECO:0000256" key="4">
    <source>
        <dbReference type="SAM" id="Phobius"/>
    </source>
</evidence>
<dbReference type="InterPro" id="IPR001173">
    <property type="entry name" value="Glyco_trans_2-like"/>
</dbReference>
<keyword evidence="4" id="KW-0472">Membrane</keyword>
<evidence type="ECO:0000256" key="1">
    <source>
        <dbReference type="ARBA" id="ARBA00006739"/>
    </source>
</evidence>
<keyword evidence="3 6" id="KW-0808">Transferase</keyword>
<feature type="transmembrane region" description="Helical" evidence="4">
    <location>
        <begin position="281"/>
        <end position="302"/>
    </location>
</feature>
<dbReference type="PANTHER" id="PTHR43630">
    <property type="entry name" value="POLY-BETA-1,6-N-ACETYL-D-GLUCOSAMINE SYNTHASE"/>
    <property type="match status" value="1"/>
</dbReference>
<dbReference type="Proteomes" id="UP000008718">
    <property type="component" value="Chromosome"/>
</dbReference>
<feature type="transmembrane region" description="Helical" evidence="4">
    <location>
        <begin position="340"/>
        <end position="364"/>
    </location>
</feature>
<evidence type="ECO:0000313" key="7">
    <source>
        <dbReference type="Proteomes" id="UP000008718"/>
    </source>
</evidence>
<dbReference type="AlphaFoldDB" id="E4T7Q3"/>
<comment type="similarity">
    <text evidence="1">Belongs to the glycosyltransferase 2 family.</text>
</comment>
<dbReference type="Pfam" id="PF00535">
    <property type="entry name" value="Glycos_transf_2"/>
    <property type="match status" value="1"/>
</dbReference>
<dbReference type="HOGENOM" id="CLU_055604_1_0_10"/>
<evidence type="ECO:0000259" key="5">
    <source>
        <dbReference type="Pfam" id="PF00535"/>
    </source>
</evidence>
<dbReference type="GO" id="GO:0016757">
    <property type="term" value="F:glycosyltransferase activity"/>
    <property type="evidence" value="ECO:0007669"/>
    <property type="project" value="UniProtKB-KW"/>
</dbReference>
<dbReference type="Gene3D" id="3.90.550.10">
    <property type="entry name" value="Spore Coat Polysaccharide Biosynthesis Protein SpsA, Chain A"/>
    <property type="match status" value="1"/>
</dbReference>
<reference key="1">
    <citation type="submission" date="2010-11" db="EMBL/GenBank/DDBJ databases">
        <title>The complete genome of Paludibacter propionicigenes DSM 17365.</title>
        <authorList>
            <consortium name="US DOE Joint Genome Institute (JGI-PGF)"/>
            <person name="Lucas S."/>
            <person name="Copeland A."/>
            <person name="Lapidus A."/>
            <person name="Bruce D."/>
            <person name="Goodwin L."/>
            <person name="Pitluck S."/>
            <person name="Kyrpides N."/>
            <person name="Mavromatis K."/>
            <person name="Ivanova N."/>
            <person name="Munk A.C."/>
            <person name="Brettin T."/>
            <person name="Detter J.C."/>
            <person name="Han C."/>
            <person name="Tapia R."/>
            <person name="Land M."/>
            <person name="Hauser L."/>
            <person name="Markowitz V."/>
            <person name="Cheng J.-F."/>
            <person name="Hugenholtz P."/>
            <person name="Woyke T."/>
            <person name="Wu D."/>
            <person name="Gronow S."/>
            <person name="Wellnitz S."/>
            <person name="Brambilla E."/>
            <person name="Klenk H.-P."/>
            <person name="Eisen J.A."/>
        </authorList>
    </citation>
    <scope>NUCLEOTIDE SEQUENCE</scope>
    <source>
        <strain>WB4</strain>
    </source>
</reference>